<name>A0ABP8KLP4_9BACT</name>
<dbReference type="NCBIfam" id="TIGR01903">
    <property type="entry name" value="cas5_csm4"/>
    <property type="match status" value="1"/>
</dbReference>
<evidence type="ECO:0000256" key="4">
    <source>
        <dbReference type="ARBA" id="ARBA00023118"/>
    </source>
</evidence>
<dbReference type="InterPro" id="IPR040932">
    <property type="entry name" value="Csm4_C"/>
</dbReference>
<evidence type="ECO:0000313" key="6">
    <source>
        <dbReference type="EMBL" id="GAA4410258.1"/>
    </source>
</evidence>
<reference evidence="7" key="1">
    <citation type="journal article" date="2019" name="Int. J. Syst. Evol. Microbiol.">
        <title>The Global Catalogue of Microorganisms (GCM) 10K type strain sequencing project: providing services to taxonomists for standard genome sequencing and annotation.</title>
        <authorList>
            <consortium name="The Broad Institute Genomics Platform"/>
            <consortium name="The Broad Institute Genome Sequencing Center for Infectious Disease"/>
            <person name="Wu L."/>
            <person name="Ma J."/>
        </authorList>
    </citation>
    <scope>NUCLEOTIDE SEQUENCE [LARGE SCALE GENOMIC DNA]</scope>
    <source>
        <strain evidence="7">JCM 17925</strain>
    </source>
</reference>
<sequence>MAELTYRVLKMHFRSPLHLSKGKTDDYGESEEVLHADTLKSALFVCARQVLGAESVSDTDAFFKKFRISSAFPFVGNELFFPKPQARVQPFRDDEIIQERQAKKHKKLAFLGQSYFEDLINERKRHLRAADFTADGRFVSDHTDVRTLGETPVFATDVQQRVTIPANYEEDPLPYYVDRLYFSETAGLWFAFSSHDETVYADVRAALKCLGDNGVGTDRSVGNGQFEVSEATLTLAVPDQPTHQLLLSLWCPEQTELDADFLGQSAYGLVKRGGYIASPDRPEHLTYRKKSIYMFTEGSVFPHRPGKPLLGKVADLQPDTPEVTQHVWRDGLAFAIPITVSPPDA</sequence>
<feature type="domain" description="Csm4 C-terminal" evidence="5">
    <location>
        <begin position="242"/>
        <end position="338"/>
    </location>
</feature>
<dbReference type="InterPro" id="IPR005510">
    <property type="entry name" value="Csm4"/>
</dbReference>
<proteinExistence type="inferred from homology"/>
<dbReference type="RefSeq" id="WP_345269125.1">
    <property type="nucleotide sequence ID" value="NZ_BAABHB010000007.1"/>
</dbReference>
<gene>
    <name evidence="6" type="primary">csm4</name>
    <name evidence="6" type="ORF">GCM10023187_34640</name>
</gene>
<evidence type="ECO:0000259" key="5">
    <source>
        <dbReference type="Pfam" id="PF17953"/>
    </source>
</evidence>
<evidence type="ECO:0000256" key="2">
    <source>
        <dbReference type="ARBA" id="ARBA00016109"/>
    </source>
</evidence>
<dbReference type="Pfam" id="PF17953">
    <property type="entry name" value="Csm4_C"/>
    <property type="match status" value="1"/>
</dbReference>
<evidence type="ECO:0000313" key="7">
    <source>
        <dbReference type="Proteomes" id="UP001500936"/>
    </source>
</evidence>
<keyword evidence="3" id="KW-0694">RNA-binding</keyword>
<keyword evidence="4" id="KW-0051">Antiviral defense</keyword>
<comment type="caution">
    <text evidence="6">The sequence shown here is derived from an EMBL/GenBank/DDBJ whole genome shotgun (WGS) entry which is preliminary data.</text>
</comment>
<organism evidence="6 7">
    <name type="scientific">Nibrella viscosa</name>
    <dbReference type="NCBI Taxonomy" id="1084524"/>
    <lineage>
        <taxon>Bacteria</taxon>
        <taxon>Pseudomonadati</taxon>
        <taxon>Bacteroidota</taxon>
        <taxon>Cytophagia</taxon>
        <taxon>Cytophagales</taxon>
        <taxon>Spirosomataceae</taxon>
        <taxon>Nibrella</taxon>
    </lineage>
</organism>
<evidence type="ECO:0000256" key="3">
    <source>
        <dbReference type="ARBA" id="ARBA00022884"/>
    </source>
</evidence>
<comment type="similarity">
    <text evidence="1">Belongs to the CRISPR-associated Csm4 family.</text>
</comment>
<accession>A0ABP8KLP4</accession>
<dbReference type="Proteomes" id="UP001500936">
    <property type="component" value="Unassembled WGS sequence"/>
</dbReference>
<protein>
    <recommendedName>
        <fullName evidence="2">CRISPR system Cms protein Csm4</fullName>
    </recommendedName>
</protein>
<keyword evidence="7" id="KW-1185">Reference proteome</keyword>
<evidence type="ECO:0000256" key="1">
    <source>
        <dbReference type="ARBA" id="ARBA00005772"/>
    </source>
</evidence>
<dbReference type="EMBL" id="BAABHB010000007">
    <property type="protein sequence ID" value="GAA4410258.1"/>
    <property type="molecule type" value="Genomic_DNA"/>
</dbReference>